<sequence>MSKKIKLVFSVVFSSLAFPLIVVSCETKEEKQNETSKFDYSISKYVKVTKEANDQNIISTIDLDIPDYSKKAIISPEWTVYDYEKIQNLYKEYDGDLKKLNLYKTKDQFLTYLKEKSSFYSKNEET</sequence>
<evidence type="ECO:0008006" key="4">
    <source>
        <dbReference type="Google" id="ProtNLM"/>
    </source>
</evidence>
<dbReference type="Proteomes" id="UP000004978">
    <property type="component" value="Unassembled WGS sequence"/>
</dbReference>
<gene>
    <name evidence="2" type="ORF">MCSF7_00161</name>
</gene>
<evidence type="ECO:0000313" key="3">
    <source>
        <dbReference type="Proteomes" id="UP000004978"/>
    </source>
</evidence>
<feature type="chain" id="PRO_5003394225" description="Lipoprotein" evidence="1">
    <location>
        <begin position="25"/>
        <end position="126"/>
    </location>
</feature>
<dbReference type="RefSeq" id="WP_006608454.1">
    <property type="nucleotide sequence ID" value="NZ_AFXA01000008.1"/>
</dbReference>
<keyword evidence="3" id="KW-1185">Reference proteome</keyword>
<comment type="caution">
    <text evidence="2">The sequence shown here is derived from an EMBL/GenBank/DDBJ whole genome shotgun (WGS) entry which is preliminary data.</text>
</comment>
<reference evidence="2 3" key="1">
    <citation type="journal article" date="2013" name="Genome Announc.">
        <title>Genome Sequence of Mycoplasma columbinum Strain SF7.</title>
        <authorList>
            <person name="Guo Z."/>
            <person name="Xu X."/>
            <person name="Zheng Q."/>
            <person name="Li T."/>
            <person name="Kuang S."/>
            <person name="Zhang Z."/>
            <person name="Chen Y."/>
            <person name="Lu X."/>
            <person name="Zhou R."/>
            <person name="Bi D."/>
            <person name="Jin H."/>
        </authorList>
    </citation>
    <scope>NUCLEOTIDE SEQUENCE [LARGE SCALE GENOMIC DNA]</scope>
    <source>
        <strain evidence="2 3">SF7</strain>
    </source>
</reference>
<accession>F9UJI7</accession>
<name>F9UJI7_9BACT</name>
<feature type="signal peptide" evidence="1">
    <location>
        <begin position="1"/>
        <end position="24"/>
    </location>
</feature>
<dbReference type="AlphaFoldDB" id="F9UJI7"/>
<evidence type="ECO:0000256" key="1">
    <source>
        <dbReference type="SAM" id="SignalP"/>
    </source>
</evidence>
<dbReference type="PROSITE" id="PS51257">
    <property type="entry name" value="PROKAR_LIPOPROTEIN"/>
    <property type="match status" value="1"/>
</dbReference>
<protein>
    <recommendedName>
        <fullName evidence="4">Lipoprotein</fullName>
    </recommendedName>
</protein>
<proteinExistence type="predicted"/>
<evidence type="ECO:0000313" key="2">
    <source>
        <dbReference type="EMBL" id="EGV00368.1"/>
    </source>
</evidence>
<keyword evidence="1" id="KW-0732">Signal</keyword>
<organism evidence="2 3">
    <name type="scientific">Mycoplasmopsis columbina SF7</name>
    <dbReference type="NCBI Taxonomy" id="1037410"/>
    <lineage>
        <taxon>Bacteria</taxon>
        <taxon>Bacillati</taxon>
        <taxon>Mycoplasmatota</taxon>
        <taxon>Mycoplasmoidales</taxon>
        <taxon>Metamycoplasmataceae</taxon>
        <taxon>Mycoplasmopsis</taxon>
    </lineage>
</organism>
<dbReference type="EMBL" id="AFXA01000008">
    <property type="protein sequence ID" value="EGV00368.1"/>
    <property type="molecule type" value="Genomic_DNA"/>
</dbReference>